<dbReference type="InterPro" id="IPR036397">
    <property type="entry name" value="RNaseH_sf"/>
</dbReference>
<dbReference type="InterPro" id="IPR050951">
    <property type="entry name" value="Retrovirus_Pol_polyprotein"/>
</dbReference>
<evidence type="ECO:0000313" key="2">
    <source>
        <dbReference type="EMBL" id="OWZ09824.1"/>
    </source>
</evidence>
<dbReference type="OrthoDB" id="425619at2759"/>
<dbReference type="GO" id="GO:0003676">
    <property type="term" value="F:nucleic acid binding"/>
    <property type="evidence" value="ECO:0007669"/>
    <property type="project" value="InterPro"/>
</dbReference>
<name>A0A225VXF4_9STRA</name>
<keyword evidence="3" id="KW-1185">Reference proteome</keyword>
<dbReference type="EMBL" id="NBNE01002654">
    <property type="protein sequence ID" value="OWZ09824.1"/>
    <property type="molecule type" value="Genomic_DNA"/>
</dbReference>
<feature type="domain" description="Integrase catalytic" evidence="1">
    <location>
        <begin position="143"/>
        <end position="246"/>
    </location>
</feature>
<dbReference type="GO" id="GO:0015074">
    <property type="term" value="P:DNA integration"/>
    <property type="evidence" value="ECO:0007669"/>
    <property type="project" value="InterPro"/>
</dbReference>
<dbReference type="STRING" id="4795.A0A225VXF4"/>
<evidence type="ECO:0000259" key="1">
    <source>
        <dbReference type="PROSITE" id="PS50994"/>
    </source>
</evidence>
<dbReference type="AlphaFoldDB" id="A0A225VXF4"/>
<dbReference type="GO" id="GO:0003964">
    <property type="term" value="F:RNA-directed DNA polymerase activity"/>
    <property type="evidence" value="ECO:0007669"/>
    <property type="project" value="UniProtKB-KW"/>
</dbReference>
<protein>
    <submittedName>
        <fullName evidence="2">Reverse transcriptase</fullName>
    </submittedName>
</protein>
<dbReference type="PANTHER" id="PTHR37984:SF5">
    <property type="entry name" value="PROTEIN NYNRIN-LIKE"/>
    <property type="match status" value="1"/>
</dbReference>
<keyword evidence="2" id="KW-0695">RNA-directed DNA polymerase</keyword>
<keyword evidence="2" id="KW-0548">Nucleotidyltransferase</keyword>
<dbReference type="PANTHER" id="PTHR37984">
    <property type="entry name" value="PROTEIN CBG26694"/>
    <property type="match status" value="1"/>
</dbReference>
<dbReference type="Pfam" id="PF17921">
    <property type="entry name" value="Integrase_H2C2"/>
    <property type="match status" value="1"/>
</dbReference>
<dbReference type="PROSITE" id="PS50994">
    <property type="entry name" value="INTEGRASE"/>
    <property type="match status" value="1"/>
</dbReference>
<dbReference type="Gene3D" id="3.30.420.10">
    <property type="entry name" value="Ribonuclease H-like superfamily/Ribonuclease H"/>
    <property type="match status" value="1"/>
</dbReference>
<proteinExistence type="predicted"/>
<reference evidence="3" key="1">
    <citation type="submission" date="2017-03" db="EMBL/GenBank/DDBJ databases">
        <title>Phytopthora megakarya and P. palmivora, two closely related causual agents of cacao black pod achieved similar genome size and gene model numbers by different mechanisms.</title>
        <authorList>
            <person name="Ali S."/>
            <person name="Shao J."/>
            <person name="Larry D.J."/>
            <person name="Kronmiller B."/>
            <person name="Shen D."/>
            <person name="Strem M.D."/>
            <person name="Melnick R.L."/>
            <person name="Guiltinan M.J."/>
            <person name="Tyler B.M."/>
            <person name="Meinhardt L.W."/>
            <person name="Bailey B.A."/>
        </authorList>
    </citation>
    <scope>NUCLEOTIDE SEQUENCE [LARGE SCALE GENOMIC DNA]</scope>
    <source>
        <strain evidence="3">zdho120</strain>
    </source>
</reference>
<accession>A0A225VXF4</accession>
<comment type="caution">
    <text evidence="2">The sequence shown here is derived from an EMBL/GenBank/DDBJ whole genome shotgun (WGS) entry which is preliminary data.</text>
</comment>
<organism evidence="2 3">
    <name type="scientific">Phytophthora megakarya</name>
    <dbReference type="NCBI Taxonomy" id="4795"/>
    <lineage>
        <taxon>Eukaryota</taxon>
        <taxon>Sar</taxon>
        <taxon>Stramenopiles</taxon>
        <taxon>Oomycota</taxon>
        <taxon>Peronosporomycetes</taxon>
        <taxon>Peronosporales</taxon>
        <taxon>Peronosporaceae</taxon>
        <taxon>Phytophthora</taxon>
    </lineage>
</organism>
<dbReference type="InterPro" id="IPR012337">
    <property type="entry name" value="RNaseH-like_sf"/>
</dbReference>
<evidence type="ECO:0000313" key="3">
    <source>
        <dbReference type="Proteomes" id="UP000198211"/>
    </source>
</evidence>
<keyword evidence="2" id="KW-0808">Transferase</keyword>
<dbReference type="Proteomes" id="UP000198211">
    <property type="component" value="Unassembled WGS sequence"/>
</dbReference>
<sequence>MGPLEFQTERWRRIRVRQKGDEYLSEPKRFLKGDFDRFSPRRLRKIATHAELFVLDGRDILYRLAQSTKERHLDMESELRLATYYIFAHEDYHGRHQGIKRTHKKLRTEFYWPNMYADVERCGRMCRLCKLKGTTSPSPGNIESVYPFEVLSMDFVTHLPQSEQGNTFLLLFQVIFSGFVMCKPMGSTTAQEVTEAYEETVFRRFEASSLLRHNQNPRFMSEVFTRFRELLGSRQRATLGCRPQAKVSTIDLSRRTWVGRKEYDLGYVGPETDQPLRTAAFE</sequence>
<dbReference type="InterPro" id="IPR041588">
    <property type="entry name" value="Integrase_H2C2"/>
</dbReference>
<gene>
    <name evidence="2" type="ORF">PHMEG_00017413</name>
</gene>
<dbReference type="SUPFAM" id="SSF53098">
    <property type="entry name" value="Ribonuclease H-like"/>
    <property type="match status" value="1"/>
</dbReference>
<dbReference type="InterPro" id="IPR001584">
    <property type="entry name" value="Integrase_cat-core"/>
</dbReference>
<dbReference type="Gene3D" id="1.10.340.70">
    <property type="match status" value="1"/>
</dbReference>